<dbReference type="GO" id="GO:0009423">
    <property type="term" value="P:chorismate biosynthetic process"/>
    <property type="evidence" value="ECO:0007669"/>
    <property type="project" value="UniProtKB-UniRule"/>
</dbReference>
<feature type="binding site" evidence="9">
    <location>
        <position position="153"/>
    </location>
    <ligand>
        <name>NAD(+)</name>
        <dbReference type="ChEBI" id="CHEBI:57540"/>
    </ligand>
</feature>
<dbReference type="EMBL" id="LCSD01000001">
    <property type="protein sequence ID" value="KKW47959.1"/>
    <property type="molecule type" value="Genomic_DNA"/>
</dbReference>
<feature type="domain" description="3-dehydroquinate synthase N-terminal" evidence="12">
    <location>
        <begin position="69"/>
        <end position="181"/>
    </location>
</feature>
<dbReference type="GO" id="GO:0008652">
    <property type="term" value="P:amino acid biosynthetic process"/>
    <property type="evidence" value="ECO:0007669"/>
    <property type="project" value="UniProtKB-KW"/>
</dbReference>
<feature type="binding site" evidence="9">
    <location>
        <position position="186"/>
    </location>
    <ligand>
        <name>Zn(2+)</name>
        <dbReference type="ChEBI" id="CHEBI:29105"/>
    </ligand>
</feature>
<dbReference type="GO" id="GO:0000166">
    <property type="term" value="F:nucleotide binding"/>
    <property type="evidence" value="ECO:0007669"/>
    <property type="project" value="UniProtKB-KW"/>
</dbReference>
<comment type="caution">
    <text evidence="14">The sequence shown here is derived from an EMBL/GenBank/DDBJ whole genome shotgun (WGS) entry which is preliminary data.</text>
</comment>
<keyword evidence="9" id="KW-0028">Amino-acid biosynthesis</keyword>
<comment type="cofactor">
    <cofactor evidence="1 9">
        <name>NAD(+)</name>
        <dbReference type="ChEBI" id="CHEBI:57540"/>
    </cofactor>
</comment>
<protein>
    <recommendedName>
        <fullName evidence="9 10">3-dehydroquinate synthase</fullName>
        <shortName evidence="9">DHQS</shortName>
        <ecNumber evidence="9 10">4.2.3.4</ecNumber>
    </recommendedName>
</protein>
<dbReference type="Gene3D" id="3.40.50.1970">
    <property type="match status" value="1"/>
</dbReference>
<dbReference type="InterPro" id="IPR030960">
    <property type="entry name" value="DHQS/DOIS_N"/>
</dbReference>
<keyword evidence="4 9" id="KW-0547">Nucleotide-binding</keyword>
<keyword evidence="9" id="KW-0963">Cytoplasm</keyword>
<keyword evidence="7 9" id="KW-0456">Lyase</keyword>
<evidence type="ECO:0000313" key="14">
    <source>
        <dbReference type="EMBL" id="KKW47959.1"/>
    </source>
</evidence>
<comment type="catalytic activity">
    <reaction evidence="9">
        <text>7-phospho-2-dehydro-3-deoxy-D-arabino-heptonate = 3-dehydroquinate + phosphate</text>
        <dbReference type="Rhea" id="RHEA:21968"/>
        <dbReference type="ChEBI" id="CHEBI:32364"/>
        <dbReference type="ChEBI" id="CHEBI:43474"/>
        <dbReference type="ChEBI" id="CHEBI:58394"/>
        <dbReference type="EC" id="4.2.3.4"/>
    </reaction>
</comment>
<comment type="caution">
    <text evidence="9">Lacks conserved residue(s) required for the propagation of feature annotation.</text>
</comment>
<dbReference type="PANTHER" id="PTHR43622">
    <property type="entry name" value="3-DEHYDROQUINATE SYNTHASE"/>
    <property type="match status" value="1"/>
</dbReference>
<evidence type="ECO:0000256" key="9">
    <source>
        <dbReference type="HAMAP-Rule" id="MF_00110"/>
    </source>
</evidence>
<dbReference type="InterPro" id="IPR030963">
    <property type="entry name" value="DHQ_synth_fam"/>
</dbReference>
<dbReference type="InterPro" id="IPR050071">
    <property type="entry name" value="Dehydroquinate_synthase"/>
</dbReference>
<dbReference type="GO" id="GO:0005737">
    <property type="term" value="C:cytoplasm"/>
    <property type="evidence" value="ECO:0007669"/>
    <property type="project" value="UniProtKB-SubCell"/>
</dbReference>
<accession>A0A0G2BPQ0</accession>
<dbReference type="GO" id="GO:0046872">
    <property type="term" value="F:metal ion binding"/>
    <property type="evidence" value="ECO:0007669"/>
    <property type="project" value="UniProtKB-KW"/>
</dbReference>
<keyword evidence="5 9" id="KW-0862">Zinc</keyword>
<feature type="binding site" evidence="9">
    <location>
        <begin position="131"/>
        <end position="132"/>
    </location>
    <ligand>
        <name>NAD(+)</name>
        <dbReference type="ChEBI" id="CHEBI:57540"/>
    </ligand>
</feature>
<keyword evidence="11" id="KW-0812">Transmembrane</keyword>
<keyword evidence="9" id="KW-0057">Aromatic amino acid biosynthesis</keyword>
<feature type="binding site" evidence="9">
    <location>
        <position position="144"/>
    </location>
    <ligand>
        <name>NAD(+)</name>
        <dbReference type="ChEBI" id="CHEBI:57540"/>
    </ligand>
</feature>
<comment type="cofactor">
    <cofactor evidence="9">
        <name>Co(2+)</name>
        <dbReference type="ChEBI" id="CHEBI:48828"/>
    </cofactor>
    <cofactor evidence="9">
        <name>Zn(2+)</name>
        <dbReference type="ChEBI" id="CHEBI:29105"/>
    </cofactor>
    <text evidence="9">Binds 1 divalent metal cation per subunit. Can use either Co(2+) or Zn(2+).</text>
</comment>
<dbReference type="GO" id="GO:0009073">
    <property type="term" value="P:aromatic amino acid family biosynthetic process"/>
    <property type="evidence" value="ECO:0007669"/>
    <property type="project" value="UniProtKB-KW"/>
</dbReference>
<keyword evidence="8 9" id="KW-0170">Cobalt</keyword>
<evidence type="ECO:0000256" key="10">
    <source>
        <dbReference type="NCBIfam" id="TIGR01357"/>
    </source>
</evidence>
<comment type="cofactor">
    <cofactor evidence="2">
        <name>Zn(2+)</name>
        <dbReference type="ChEBI" id="CHEBI:29105"/>
    </cofactor>
</comment>
<evidence type="ECO:0000256" key="7">
    <source>
        <dbReference type="ARBA" id="ARBA00023239"/>
    </source>
</evidence>
<reference evidence="14 15" key="1">
    <citation type="journal article" date="2015" name="Nature">
        <title>rRNA introns, odd ribosomes, and small enigmatic genomes across a large radiation of phyla.</title>
        <authorList>
            <person name="Brown C.T."/>
            <person name="Hug L.A."/>
            <person name="Thomas B.C."/>
            <person name="Sharon I."/>
            <person name="Castelle C.J."/>
            <person name="Singh A."/>
            <person name="Wilkins M.J."/>
            <person name="Williams K.H."/>
            <person name="Banfield J.F."/>
        </authorList>
    </citation>
    <scope>NUCLEOTIDE SEQUENCE [LARGE SCALE GENOMIC DNA]</scope>
</reference>
<gene>
    <name evidence="9" type="primary">aroB</name>
    <name evidence="14" type="ORF">UY98_C0001G0006</name>
</gene>
<evidence type="ECO:0000256" key="5">
    <source>
        <dbReference type="ARBA" id="ARBA00022833"/>
    </source>
</evidence>
<proteinExistence type="inferred from homology"/>
<comment type="function">
    <text evidence="9">Catalyzes the conversion of 3-deoxy-D-arabino-heptulosonate 7-phosphate (DAHP) to dehydroquinate (DHQ).</text>
</comment>
<dbReference type="InterPro" id="IPR016037">
    <property type="entry name" value="DHQ_synth_AroB"/>
</dbReference>
<dbReference type="SUPFAM" id="SSF56796">
    <property type="entry name" value="Dehydroquinate synthase-like"/>
    <property type="match status" value="1"/>
</dbReference>
<keyword evidence="11" id="KW-1133">Transmembrane helix</keyword>
<evidence type="ECO:0000256" key="4">
    <source>
        <dbReference type="ARBA" id="ARBA00022741"/>
    </source>
</evidence>
<dbReference type="Proteomes" id="UP000034789">
    <property type="component" value="Unassembled WGS sequence"/>
</dbReference>
<evidence type="ECO:0000256" key="6">
    <source>
        <dbReference type="ARBA" id="ARBA00023027"/>
    </source>
</evidence>
<comment type="pathway">
    <text evidence="9">Metabolic intermediate biosynthesis; chorismate biosynthesis; chorismate from D-erythrose 4-phosphate and phosphoenolpyruvate: step 2/7.</text>
</comment>
<keyword evidence="3 9" id="KW-0479">Metal-binding</keyword>
<dbReference type="AlphaFoldDB" id="A0A0G2BPQ0"/>
<comment type="similarity">
    <text evidence="9">Belongs to the sugar phosphate cyclases superfamily. Dehydroquinate synthase family.</text>
</comment>
<evidence type="ECO:0000256" key="11">
    <source>
        <dbReference type="SAM" id="Phobius"/>
    </source>
</evidence>
<feature type="binding site" evidence="9">
    <location>
        <begin position="107"/>
        <end position="111"/>
    </location>
    <ligand>
        <name>NAD(+)</name>
        <dbReference type="ChEBI" id="CHEBI:57540"/>
    </ligand>
</feature>
<evidence type="ECO:0000259" key="12">
    <source>
        <dbReference type="Pfam" id="PF01761"/>
    </source>
</evidence>
<evidence type="ECO:0000256" key="8">
    <source>
        <dbReference type="ARBA" id="ARBA00023285"/>
    </source>
</evidence>
<organism evidence="14 15">
    <name type="scientific">Candidatus Kaiserbacteria bacterium GW2011_GWA2_58_9</name>
    <dbReference type="NCBI Taxonomy" id="1618672"/>
    <lineage>
        <taxon>Bacteria</taxon>
        <taxon>Candidatus Kaiseribacteriota</taxon>
    </lineage>
</organism>
<dbReference type="Pfam" id="PF01761">
    <property type="entry name" value="DHQ_synthase"/>
    <property type="match status" value="1"/>
</dbReference>
<dbReference type="GO" id="GO:0003856">
    <property type="term" value="F:3-dehydroquinate synthase activity"/>
    <property type="evidence" value="ECO:0007669"/>
    <property type="project" value="UniProtKB-UniRule"/>
</dbReference>
<dbReference type="CDD" id="cd08195">
    <property type="entry name" value="DHQS"/>
    <property type="match status" value="1"/>
</dbReference>
<feature type="binding site" evidence="9">
    <location>
        <position position="249"/>
    </location>
    <ligand>
        <name>Zn(2+)</name>
        <dbReference type="ChEBI" id="CHEBI:29105"/>
    </ligand>
</feature>
<dbReference type="EC" id="4.2.3.4" evidence="9 10"/>
<name>A0A0G2BPQ0_9BACT</name>
<evidence type="ECO:0000259" key="13">
    <source>
        <dbReference type="Pfam" id="PF24621"/>
    </source>
</evidence>
<keyword evidence="11" id="KW-0472">Membrane</keyword>
<feature type="binding site" evidence="9">
    <location>
        <position position="265"/>
    </location>
    <ligand>
        <name>Zn(2+)</name>
        <dbReference type="ChEBI" id="CHEBI:29105"/>
    </ligand>
</feature>
<dbReference type="PATRIC" id="fig|1618672.3.peg.6"/>
<evidence type="ECO:0000256" key="2">
    <source>
        <dbReference type="ARBA" id="ARBA00001947"/>
    </source>
</evidence>
<evidence type="ECO:0000256" key="1">
    <source>
        <dbReference type="ARBA" id="ARBA00001911"/>
    </source>
</evidence>
<dbReference type="InterPro" id="IPR056179">
    <property type="entry name" value="DHQS_C"/>
</dbReference>
<dbReference type="PANTHER" id="PTHR43622:SF1">
    <property type="entry name" value="3-DEHYDROQUINATE SYNTHASE"/>
    <property type="match status" value="1"/>
</dbReference>
<evidence type="ECO:0000256" key="3">
    <source>
        <dbReference type="ARBA" id="ARBA00022723"/>
    </source>
</evidence>
<dbReference type="UniPathway" id="UPA00053">
    <property type="reaction ID" value="UER00085"/>
</dbReference>
<feature type="transmembrane region" description="Helical" evidence="11">
    <location>
        <begin position="100"/>
        <end position="121"/>
    </location>
</feature>
<feature type="domain" description="3-dehydroquinate synthase C-terminal" evidence="13">
    <location>
        <begin position="183"/>
        <end position="326"/>
    </location>
</feature>
<dbReference type="NCBIfam" id="TIGR01357">
    <property type="entry name" value="aroB"/>
    <property type="match status" value="1"/>
</dbReference>
<dbReference type="PIRSF" id="PIRSF001455">
    <property type="entry name" value="DHQ_synth"/>
    <property type="match status" value="1"/>
</dbReference>
<evidence type="ECO:0000313" key="15">
    <source>
        <dbReference type="Proteomes" id="UP000034789"/>
    </source>
</evidence>
<comment type="subcellular location">
    <subcellularLocation>
        <location evidence="9">Cytoplasm</location>
    </subcellularLocation>
</comment>
<dbReference type="HAMAP" id="MF_00110">
    <property type="entry name" value="DHQ_synthase"/>
    <property type="match status" value="1"/>
</dbReference>
<keyword evidence="6 9" id="KW-0520">NAD</keyword>
<sequence>MSAEAFFAQTKEGNYPITVGVGLEKELVVAVKETDAVRVAVIADQTVGLKWGPSVLATLANAGITAELFTFPAGEKYKTQETVTNFQNQLLRKRFGRDTLILALGGGVVGDVAGYVAATFLRGVPFIQMPTTLLAMVDSSIGGKVGVDTEYGKNTIGAFWQPQAVIADIAFLKGLPKREFVSGLLEAVKSFFTADKEALALVDALDLDDPLSTEKELQDAVVRAAKFKAGVVARDEREENERRILNFGHTVGHAIELLSGYAMPHGFAVGYGMLVETKIAEDLGILSPEDRAVVAKYLVRFGIAPEGLKEFGADDVLETMKGDKKTRGGAIHCVLLSGIGSVSTEGGQFAHPVAEDVIRKAYRSLLPA</sequence>
<dbReference type="Pfam" id="PF24621">
    <property type="entry name" value="DHQS_C"/>
    <property type="match status" value="1"/>
</dbReference>
<dbReference type="FunFam" id="3.40.50.1970:FF:000007">
    <property type="entry name" value="Pentafunctional AROM polypeptide"/>
    <property type="match status" value="1"/>
</dbReference>
<dbReference type="Gene3D" id="1.20.1090.10">
    <property type="entry name" value="Dehydroquinate synthase-like - alpha domain"/>
    <property type="match status" value="1"/>
</dbReference>